<dbReference type="RefSeq" id="WP_169156708.1">
    <property type="nucleotide sequence ID" value="NZ_CAWPJE010000160.1"/>
</dbReference>
<accession>A0ABX1PC78</accession>
<sequence>MNRPSILQPGTNYTFSKYFELPLAPADILAEFDCTYERKRLDLPRYEGSIKCLDFLKRILQDIKLYRVPEELEELLRILVGIISSSGDYL</sequence>
<dbReference type="EMBL" id="QMEB01000166">
    <property type="protein sequence ID" value="NMG21476.1"/>
    <property type="molecule type" value="Genomic_DNA"/>
</dbReference>
<reference evidence="1 2" key="1">
    <citation type="submission" date="2018-06" db="EMBL/GenBank/DDBJ databases">
        <title>Comparative genomics of Brasilonema spp. strains.</title>
        <authorList>
            <person name="Alvarenga D.O."/>
            <person name="Fiore M.F."/>
            <person name="Varani A.M."/>
        </authorList>
    </citation>
    <scope>NUCLEOTIDE SEQUENCE [LARGE SCALE GENOMIC DNA]</scope>
    <source>
        <strain evidence="1 2">SPC951</strain>
    </source>
</reference>
<dbReference type="Proteomes" id="UP000718564">
    <property type="component" value="Unassembled WGS sequence"/>
</dbReference>
<protein>
    <submittedName>
        <fullName evidence="1">Uncharacterized protein</fullName>
    </submittedName>
</protein>
<comment type="caution">
    <text evidence="1">The sequence shown here is derived from an EMBL/GenBank/DDBJ whole genome shotgun (WGS) entry which is preliminary data.</text>
</comment>
<evidence type="ECO:0000313" key="2">
    <source>
        <dbReference type="Proteomes" id="UP000718564"/>
    </source>
</evidence>
<keyword evidence="2" id="KW-1185">Reference proteome</keyword>
<proteinExistence type="predicted"/>
<evidence type="ECO:0000313" key="1">
    <source>
        <dbReference type="EMBL" id="NMG21476.1"/>
    </source>
</evidence>
<organism evidence="1 2">
    <name type="scientific">Brasilonema bromeliae SPC951</name>
    <dbReference type="NCBI Taxonomy" id="385972"/>
    <lineage>
        <taxon>Bacteria</taxon>
        <taxon>Bacillati</taxon>
        <taxon>Cyanobacteriota</taxon>
        <taxon>Cyanophyceae</taxon>
        <taxon>Nostocales</taxon>
        <taxon>Scytonemataceae</taxon>
        <taxon>Brasilonema</taxon>
        <taxon>Bromeliae group (in: Brasilonema)</taxon>
    </lineage>
</organism>
<gene>
    <name evidence="1" type="ORF">DP116_19280</name>
</gene>
<name>A0ABX1PC78_9CYAN</name>